<dbReference type="GO" id="GO:0003700">
    <property type="term" value="F:DNA-binding transcription factor activity"/>
    <property type="evidence" value="ECO:0007669"/>
    <property type="project" value="InterPro"/>
</dbReference>
<accession>A0A3N2ART7</accession>
<dbReference type="InterPro" id="IPR011711">
    <property type="entry name" value="GntR_C"/>
</dbReference>
<proteinExistence type="predicted"/>
<dbReference type="PANTHER" id="PTHR43537:SF5">
    <property type="entry name" value="UXU OPERON TRANSCRIPTIONAL REGULATOR"/>
    <property type="match status" value="1"/>
</dbReference>
<dbReference type="Gene3D" id="1.20.120.530">
    <property type="entry name" value="GntR ligand-binding domain-like"/>
    <property type="match status" value="1"/>
</dbReference>
<gene>
    <name evidence="5" type="ORF">EDD26_1130</name>
</gene>
<keyword evidence="1" id="KW-0805">Transcription regulation</keyword>
<feature type="domain" description="HTH gntR-type" evidence="4">
    <location>
        <begin position="18"/>
        <end position="85"/>
    </location>
</feature>
<evidence type="ECO:0000256" key="3">
    <source>
        <dbReference type="ARBA" id="ARBA00023163"/>
    </source>
</evidence>
<comment type="caution">
    <text evidence="5">The sequence shown here is derived from an EMBL/GenBank/DDBJ whole genome shotgun (WGS) entry which is preliminary data.</text>
</comment>
<keyword evidence="2" id="KW-0238">DNA-binding</keyword>
<dbReference type="SUPFAM" id="SSF48008">
    <property type="entry name" value="GntR ligand-binding domain-like"/>
    <property type="match status" value="1"/>
</dbReference>
<keyword evidence="3" id="KW-0804">Transcription</keyword>
<sequence>MGRRSSPHRLHPRTTIEMETGMDLAGQIREMILNGELVPNQRLVEADLSETFGASRPAVREALRELTGEGLVERVANRGARVRAISFDEAIEIAEARRALESLCAGKAAEAITDAEIAELQALGTVMRTAVDDGDRELYAAKNRELHDRVHEISGQRTALTLIRRLRGQNVRQQFRLAQKPGRADVSVVEHLAIIETICRRDREAAEQAMAAHLDSVISAMHAVRAEAEAQHAPRAQLEAAS</sequence>
<dbReference type="InterPro" id="IPR036390">
    <property type="entry name" value="WH_DNA-bd_sf"/>
</dbReference>
<dbReference type="Gene3D" id="1.10.10.10">
    <property type="entry name" value="Winged helix-like DNA-binding domain superfamily/Winged helix DNA-binding domain"/>
    <property type="match status" value="1"/>
</dbReference>
<evidence type="ECO:0000256" key="1">
    <source>
        <dbReference type="ARBA" id="ARBA00023015"/>
    </source>
</evidence>
<dbReference type="Pfam" id="PF07729">
    <property type="entry name" value="FCD"/>
    <property type="match status" value="1"/>
</dbReference>
<dbReference type="SMART" id="SM00895">
    <property type="entry name" value="FCD"/>
    <property type="match status" value="1"/>
</dbReference>
<dbReference type="PROSITE" id="PS50949">
    <property type="entry name" value="HTH_GNTR"/>
    <property type="match status" value="1"/>
</dbReference>
<dbReference type="InterPro" id="IPR008920">
    <property type="entry name" value="TF_FadR/GntR_C"/>
</dbReference>
<evidence type="ECO:0000313" key="6">
    <source>
        <dbReference type="Proteomes" id="UP000275456"/>
    </source>
</evidence>
<dbReference type="GO" id="GO:0003677">
    <property type="term" value="F:DNA binding"/>
    <property type="evidence" value="ECO:0007669"/>
    <property type="project" value="UniProtKB-KW"/>
</dbReference>
<name>A0A3N2ART7_9MICO</name>
<evidence type="ECO:0000313" key="5">
    <source>
        <dbReference type="EMBL" id="ROR65760.1"/>
    </source>
</evidence>
<organism evidence="5 6">
    <name type="scientific">Agrococcus jenensis</name>
    <dbReference type="NCBI Taxonomy" id="46353"/>
    <lineage>
        <taxon>Bacteria</taxon>
        <taxon>Bacillati</taxon>
        <taxon>Actinomycetota</taxon>
        <taxon>Actinomycetes</taxon>
        <taxon>Micrococcales</taxon>
        <taxon>Microbacteriaceae</taxon>
        <taxon>Agrococcus</taxon>
    </lineage>
</organism>
<evidence type="ECO:0000256" key="2">
    <source>
        <dbReference type="ARBA" id="ARBA00023125"/>
    </source>
</evidence>
<dbReference type="Proteomes" id="UP000275456">
    <property type="component" value="Unassembled WGS sequence"/>
</dbReference>
<dbReference type="SUPFAM" id="SSF46785">
    <property type="entry name" value="Winged helix' DNA-binding domain"/>
    <property type="match status" value="1"/>
</dbReference>
<reference evidence="5 6" key="1">
    <citation type="submission" date="2018-11" db="EMBL/GenBank/DDBJ databases">
        <title>Sequencing the genomes of 1000 actinobacteria strains.</title>
        <authorList>
            <person name="Klenk H.-P."/>
        </authorList>
    </citation>
    <scope>NUCLEOTIDE SEQUENCE [LARGE SCALE GENOMIC DNA]</scope>
    <source>
        <strain evidence="5 6">DSM 9580</strain>
    </source>
</reference>
<dbReference type="SMART" id="SM00345">
    <property type="entry name" value="HTH_GNTR"/>
    <property type="match status" value="1"/>
</dbReference>
<protein>
    <submittedName>
        <fullName evidence="5">GntR family transcriptional regulator</fullName>
    </submittedName>
</protein>
<keyword evidence="6" id="KW-1185">Reference proteome</keyword>
<dbReference type="EMBL" id="RKHJ01000001">
    <property type="protein sequence ID" value="ROR65760.1"/>
    <property type="molecule type" value="Genomic_DNA"/>
</dbReference>
<dbReference type="InterPro" id="IPR000524">
    <property type="entry name" value="Tscrpt_reg_HTH_GntR"/>
</dbReference>
<dbReference type="CDD" id="cd07377">
    <property type="entry name" value="WHTH_GntR"/>
    <property type="match status" value="1"/>
</dbReference>
<evidence type="ECO:0000259" key="4">
    <source>
        <dbReference type="PROSITE" id="PS50949"/>
    </source>
</evidence>
<dbReference type="InterPro" id="IPR036388">
    <property type="entry name" value="WH-like_DNA-bd_sf"/>
</dbReference>
<dbReference type="PRINTS" id="PR00035">
    <property type="entry name" value="HTHGNTR"/>
</dbReference>
<dbReference type="AlphaFoldDB" id="A0A3N2ART7"/>
<dbReference type="Pfam" id="PF00392">
    <property type="entry name" value="GntR"/>
    <property type="match status" value="1"/>
</dbReference>
<dbReference type="PANTHER" id="PTHR43537">
    <property type="entry name" value="TRANSCRIPTIONAL REGULATOR, GNTR FAMILY"/>
    <property type="match status" value="1"/>
</dbReference>